<dbReference type="InterPro" id="IPR002104">
    <property type="entry name" value="Integrase_catalytic"/>
</dbReference>
<dbReference type="PANTHER" id="PTHR30349:SF41">
    <property type="entry name" value="INTEGRASE_RECOMBINASE PROTEIN MJ0367-RELATED"/>
    <property type="match status" value="1"/>
</dbReference>
<dbReference type="EMBL" id="JAJEPW010000055">
    <property type="protein sequence ID" value="MCC2130582.1"/>
    <property type="molecule type" value="Genomic_DNA"/>
</dbReference>
<reference evidence="5" key="1">
    <citation type="submission" date="2021-10" db="EMBL/GenBank/DDBJ databases">
        <title>Anaerobic single-cell dispensing facilitates the cultivation of human gut bacteria.</title>
        <authorList>
            <person name="Afrizal A."/>
        </authorList>
    </citation>
    <scope>NUCLEOTIDE SEQUENCE</scope>
    <source>
        <strain evidence="5">CLA-AA-H272</strain>
    </source>
</reference>
<dbReference type="RefSeq" id="WP_302929738.1">
    <property type="nucleotide sequence ID" value="NZ_JAJEPW010000055.1"/>
</dbReference>
<dbReference type="InterPro" id="IPR050090">
    <property type="entry name" value="Tyrosine_recombinase_XerCD"/>
</dbReference>
<keyword evidence="6" id="KW-1185">Reference proteome</keyword>
<evidence type="ECO:0000256" key="2">
    <source>
        <dbReference type="ARBA" id="ARBA00023125"/>
    </source>
</evidence>
<dbReference type="InterPro" id="IPR011010">
    <property type="entry name" value="DNA_brk_join_enz"/>
</dbReference>
<dbReference type="GO" id="GO:0015074">
    <property type="term" value="P:DNA integration"/>
    <property type="evidence" value="ECO:0007669"/>
    <property type="project" value="InterPro"/>
</dbReference>
<dbReference type="Proteomes" id="UP001199319">
    <property type="component" value="Unassembled WGS sequence"/>
</dbReference>
<evidence type="ECO:0000256" key="3">
    <source>
        <dbReference type="ARBA" id="ARBA00023172"/>
    </source>
</evidence>
<evidence type="ECO:0000259" key="4">
    <source>
        <dbReference type="PROSITE" id="PS51898"/>
    </source>
</evidence>
<dbReference type="GO" id="GO:0003677">
    <property type="term" value="F:DNA binding"/>
    <property type="evidence" value="ECO:0007669"/>
    <property type="project" value="UniProtKB-KW"/>
</dbReference>
<keyword evidence="2" id="KW-0238">DNA-binding</keyword>
<dbReference type="PROSITE" id="PS51898">
    <property type="entry name" value="TYR_RECOMBINASE"/>
    <property type="match status" value="1"/>
</dbReference>
<sequence length="586" mass="66740">MYKVCKNCGSGFLFPATFGLFFPARSGYLRPARTFRLEHYLLKGEINIPFCRSVNCFYCKSGLSIGFTNLLEEMKTAPTVSLGQHAYERYLVVYREFFKHAIETGITDSSQIVVDHVIGFWEKVVSKQPTLAQRQHQTSAVTTLMNYLAERGDVPRCYRMVLRNGNADTITKTMKLPYAGSVIHPSMKLEKMADGYLEALGKWQYKASSKRLYSHDLLWYFIFLEFNHVDHSDETVTVWRDCLPDDSLKERRYHTIVMFTRYLQGSTVEMRVIPRICSSNTLPEWSLSILNRFIESRRHDGMTEKTLAMCRASGYRFFNYLKITGVQSSDAITSETIKEFHVKDEHATPESKNAYSIKVRQLLSFMAGEGLISQKLVYAVSSSSAPRRSIVTVLNDEMVAGIYRFRESASSPLEFRDIAIVMLGLRMGIRSSDILSLQISDFNWKQKTLSFIQKKTRKAITLPVPNDVGNSVYKYIFRGRPKSGEDGNGYVFIHHLAPYVNLTSNSATRNALQRILSVCGYELPYGQGFHITRKTFATRLLTAHNSIYDIADALGHARKETSEVYLERDEGGMRLCPLPFGGVIGL</sequence>
<keyword evidence="3" id="KW-0233">DNA recombination</keyword>
<gene>
    <name evidence="5" type="ORF">LKD37_13850</name>
</gene>
<evidence type="ECO:0000256" key="1">
    <source>
        <dbReference type="ARBA" id="ARBA00008857"/>
    </source>
</evidence>
<proteinExistence type="inferred from homology"/>
<feature type="domain" description="Tyr recombinase" evidence="4">
    <location>
        <begin position="389"/>
        <end position="578"/>
    </location>
</feature>
<accession>A0AAE3DF13</accession>
<organism evidence="5 6">
    <name type="scientific">Brotocaccenecus cirricatena</name>
    <dbReference type="NCBI Taxonomy" id="3064195"/>
    <lineage>
        <taxon>Bacteria</taxon>
        <taxon>Bacillati</taxon>
        <taxon>Bacillota</taxon>
        <taxon>Clostridia</taxon>
        <taxon>Eubacteriales</taxon>
        <taxon>Oscillospiraceae</taxon>
        <taxon>Brotocaccenecus</taxon>
    </lineage>
</organism>
<dbReference type="Gene3D" id="1.10.150.130">
    <property type="match status" value="1"/>
</dbReference>
<protein>
    <submittedName>
        <fullName evidence="5">Tyrosine-type recombinase/integrase</fullName>
    </submittedName>
</protein>
<dbReference type="SUPFAM" id="SSF56349">
    <property type="entry name" value="DNA breaking-rejoining enzymes"/>
    <property type="match status" value="1"/>
</dbReference>
<comment type="caution">
    <text evidence="5">The sequence shown here is derived from an EMBL/GenBank/DDBJ whole genome shotgun (WGS) entry which is preliminary data.</text>
</comment>
<comment type="similarity">
    <text evidence="1">Belongs to the 'phage' integrase family.</text>
</comment>
<dbReference type="GO" id="GO:0006310">
    <property type="term" value="P:DNA recombination"/>
    <property type="evidence" value="ECO:0007669"/>
    <property type="project" value="UniProtKB-KW"/>
</dbReference>
<dbReference type="Gene3D" id="1.10.443.10">
    <property type="entry name" value="Intergrase catalytic core"/>
    <property type="match status" value="1"/>
</dbReference>
<dbReference type="Pfam" id="PF00589">
    <property type="entry name" value="Phage_integrase"/>
    <property type="match status" value="1"/>
</dbReference>
<dbReference type="InterPro" id="IPR010998">
    <property type="entry name" value="Integrase_recombinase_N"/>
</dbReference>
<evidence type="ECO:0000313" key="5">
    <source>
        <dbReference type="EMBL" id="MCC2130582.1"/>
    </source>
</evidence>
<dbReference type="InterPro" id="IPR013762">
    <property type="entry name" value="Integrase-like_cat_sf"/>
</dbReference>
<dbReference type="PANTHER" id="PTHR30349">
    <property type="entry name" value="PHAGE INTEGRASE-RELATED"/>
    <property type="match status" value="1"/>
</dbReference>
<dbReference type="AlphaFoldDB" id="A0AAE3DF13"/>
<evidence type="ECO:0000313" key="6">
    <source>
        <dbReference type="Proteomes" id="UP001199319"/>
    </source>
</evidence>
<name>A0AAE3DF13_9FIRM</name>